<feature type="region of interest" description="Disordered" evidence="1">
    <location>
        <begin position="1"/>
        <end position="75"/>
    </location>
</feature>
<comment type="caution">
    <text evidence="2">The sequence shown here is derived from an EMBL/GenBank/DDBJ whole genome shotgun (WGS) entry which is preliminary data.</text>
</comment>
<dbReference type="Proteomes" id="UP000291343">
    <property type="component" value="Unassembled WGS sequence"/>
</dbReference>
<protein>
    <submittedName>
        <fullName evidence="2">Uncharacterized protein</fullName>
    </submittedName>
</protein>
<gene>
    <name evidence="2" type="ORF">LSTR_LSTR007383</name>
</gene>
<sequence>MLVASEPPSIARREKEHESVRHVGRAEDHPRRLPTTAPEHSRTLGSRRHLSSTSQTNLQPTTPTGGAPTRPKLTPPLINYTLIDTRKHTPPTPRNSCKHESLSIIVGNKFSKSLLQLGLQPDDDPSNQNQCGRPVLYQPFPITTVPFRHNWGFCTQQQSTATKIAAYDGPGATWCEEEMGETRNDNISGESGIIIGAEEEQRTIPGDRGGAE</sequence>
<evidence type="ECO:0000313" key="2">
    <source>
        <dbReference type="EMBL" id="RZF47456.1"/>
    </source>
</evidence>
<accession>A0A482XP10</accession>
<feature type="compositionally biased region" description="Low complexity" evidence="1">
    <location>
        <begin position="60"/>
        <end position="71"/>
    </location>
</feature>
<evidence type="ECO:0000256" key="1">
    <source>
        <dbReference type="SAM" id="MobiDB-lite"/>
    </source>
</evidence>
<dbReference type="AlphaFoldDB" id="A0A482XP10"/>
<dbReference type="EMBL" id="QKKF02004189">
    <property type="protein sequence ID" value="RZF47456.1"/>
    <property type="molecule type" value="Genomic_DNA"/>
</dbReference>
<dbReference type="InParanoid" id="A0A482XP10"/>
<feature type="compositionally biased region" description="Low complexity" evidence="1">
    <location>
        <begin position="187"/>
        <end position="196"/>
    </location>
</feature>
<keyword evidence="3" id="KW-1185">Reference proteome</keyword>
<feature type="compositionally biased region" description="Basic and acidic residues" evidence="1">
    <location>
        <begin position="11"/>
        <end position="31"/>
    </location>
</feature>
<evidence type="ECO:0000313" key="3">
    <source>
        <dbReference type="Proteomes" id="UP000291343"/>
    </source>
</evidence>
<name>A0A482XP10_LAOST</name>
<reference evidence="2 3" key="1">
    <citation type="journal article" date="2017" name="Gigascience">
        <title>Genome sequence of the small brown planthopper, Laodelphax striatellus.</title>
        <authorList>
            <person name="Zhu J."/>
            <person name="Jiang F."/>
            <person name="Wang X."/>
            <person name="Yang P."/>
            <person name="Bao Y."/>
            <person name="Zhao W."/>
            <person name="Wang W."/>
            <person name="Lu H."/>
            <person name="Wang Q."/>
            <person name="Cui N."/>
            <person name="Li J."/>
            <person name="Chen X."/>
            <person name="Luo L."/>
            <person name="Yu J."/>
            <person name="Kang L."/>
            <person name="Cui F."/>
        </authorList>
    </citation>
    <scope>NUCLEOTIDE SEQUENCE [LARGE SCALE GENOMIC DNA]</scope>
    <source>
        <strain evidence="2">Lst14</strain>
    </source>
</reference>
<feature type="region of interest" description="Disordered" evidence="1">
    <location>
        <begin position="182"/>
        <end position="212"/>
    </location>
</feature>
<organism evidence="2 3">
    <name type="scientific">Laodelphax striatellus</name>
    <name type="common">Small brown planthopper</name>
    <name type="synonym">Delphax striatella</name>
    <dbReference type="NCBI Taxonomy" id="195883"/>
    <lineage>
        <taxon>Eukaryota</taxon>
        <taxon>Metazoa</taxon>
        <taxon>Ecdysozoa</taxon>
        <taxon>Arthropoda</taxon>
        <taxon>Hexapoda</taxon>
        <taxon>Insecta</taxon>
        <taxon>Pterygota</taxon>
        <taxon>Neoptera</taxon>
        <taxon>Paraneoptera</taxon>
        <taxon>Hemiptera</taxon>
        <taxon>Auchenorrhyncha</taxon>
        <taxon>Fulgoroidea</taxon>
        <taxon>Delphacidae</taxon>
        <taxon>Criomorphinae</taxon>
        <taxon>Laodelphax</taxon>
    </lineage>
</organism>
<proteinExistence type="predicted"/>